<dbReference type="InterPro" id="IPR036047">
    <property type="entry name" value="F-box-like_dom_sf"/>
</dbReference>
<dbReference type="Proteomes" id="UP000515121">
    <property type="component" value="Unplaced"/>
</dbReference>
<dbReference type="SUPFAM" id="SSF81383">
    <property type="entry name" value="F-box domain"/>
    <property type="match status" value="1"/>
</dbReference>
<reference evidence="3" key="1">
    <citation type="submission" date="2025-08" db="UniProtKB">
        <authorList>
            <consortium name="RefSeq"/>
        </authorList>
    </citation>
    <scope>IDENTIFICATION</scope>
    <source>
        <tissue evidence="3">Fruit stalk</tissue>
    </source>
</reference>
<protein>
    <submittedName>
        <fullName evidence="3">F-box/LRR-repeat protein At3g59190-like</fullName>
    </submittedName>
</protein>
<dbReference type="PANTHER" id="PTHR31900:SF27">
    <property type="entry name" value="FBD DOMAIN-CONTAINING PROTEIN"/>
    <property type="match status" value="1"/>
</dbReference>
<dbReference type="InterPro" id="IPR053781">
    <property type="entry name" value="F-box_AtFBL13-like"/>
</dbReference>
<dbReference type="PANTHER" id="PTHR31900">
    <property type="entry name" value="F-BOX/RNI SUPERFAMILY PROTEIN-RELATED"/>
    <property type="match status" value="1"/>
</dbReference>
<evidence type="ECO:0000313" key="2">
    <source>
        <dbReference type="Proteomes" id="UP000515121"/>
    </source>
</evidence>
<name>A0A6P5WNH5_DURZI</name>
<evidence type="ECO:0000259" key="1">
    <source>
        <dbReference type="PROSITE" id="PS50181"/>
    </source>
</evidence>
<dbReference type="RefSeq" id="XP_022717680.1">
    <property type="nucleotide sequence ID" value="XM_022861945.1"/>
</dbReference>
<dbReference type="Gene3D" id="3.80.10.10">
    <property type="entry name" value="Ribonuclease Inhibitor"/>
    <property type="match status" value="1"/>
</dbReference>
<dbReference type="OrthoDB" id="650312at2759"/>
<dbReference type="InterPro" id="IPR001810">
    <property type="entry name" value="F-box_dom"/>
</dbReference>
<dbReference type="KEGG" id="dzi:111276139"/>
<organism evidence="2 3">
    <name type="scientific">Durio zibethinus</name>
    <name type="common">Durian</name>
    <dbReference type="NCBI Taxonomy" id="66656"/>
    <lineage>
        <taxon>Eukaryota</taxon>
        <taxon>Viridiplantae</taxon>
        <taxon>Streptophyta</taxon>
        <taxon>Embryophyta</taxon>
        <taxon>Tracheophyta</taxon>
        <taxon>Spermatophyta</taxon>
        <taxon>Magnoliopsida</taxon>
        <taxon>eudicotyledons</taxon>
        <taxon>Gunneridae</taxon>
        <taxon>Pentapetalae</taxon>
        <taxon>rosids</taxon>
        <taxon>malvids</taxon>
        <taxon>Malvales</taxon>
        <taxon>Malvaceae</taxon>
        <taxon>Helicteroideae</taxon>
        <taxon>Durio</taxon>
    </lineage>
</organism>
<evidence type="ECO:0000313" key="3">
    <source>
        <dbReference type="RefSeq" id="XP_022717680.1"/>
    </source>
</evidence>
<dbReference type="GeneID" id="111276139"/>
<proteinExistence type="predicted"/>
<gene>
    <name evidence="3" type="primary">LOC111276139</name>
</gene>
<dbReference type="PROSITE" id="PS50181">
    <property type="entry name" value="FBOX"/>
    <property type="match status" value="1"/>
</dbReference>
<dbReference type="InterPro" id="IPR032675">
    <property type="entry name" value="LRR_dom_sf"/>
</dbReference>
<dbReference type="AlphaFoldDB" id="A0A6P5WNH5"/>
<dbReference type="InterPro" id="IPR050232">
    <property type="entry name" value="FBL13/AtMIF1-like"/>
</dbReference>
<keyword evidence="2" id="KW-1185">Reference proteome</keyword>
<feature type="domain" description="F-box" evidence="1">
    <location>
        <begin position="4"/>
        <end position="50"/>
    </location>
</feature>
<sequence>MKDEDRISNLPDTILCHILSFLSTKEVVGSAILSTRWRYLFASVSNLEVLFFYNTSTSMDKFRLRCCQAVDSSNVYGWISAAPWRGVQHLDLTISFGKDKFMATLPGVMFNCVTLVTLKLDIDFVLEVSKHLKDFSPAALVLKIWSWRNRSTILHSNFNGLITNYRIVIDAPSLVYFKCTDNVAAGYSLENMQSVVHADIDFCSTWR</sequence>
<accession>A0A6P5WNH5</accession>
<dbReference type="CDD" id="cd22160">
    <property type="entry name" value="F-box_AtFBL13-like"/>
    <property type="match status" value="1"/>
</dbReference>
<dbReference type="Pfam" id="PF00646">
    <property type="entry name" value="F-box"/>
    <property type="match status" value="1"/>
</dbReference>